<evidence type="ECO:0000256" key="3">
    <source>
        <dbReference type="ARBA" id="ARBA00022989"/>
    </source>
</evidence>
<dbReference type="PANTHER" id="PTHR11048:SF5">
    <property type="entry name" value="DECAPRENYL-PHOSPHATE PHOSPHORIBOSYLTRANSFERASE"/>
    <property type="match status" value="1"/>
</dbReference>
<dbReference type="GO" id="GO:0005886">
    <property type="term" value="C:plasma membrane"/>
    <property type="evidence" value="ECO:0007669"/>
    <property type="project" value="TreeGrafter"/>
</dbReference>
<dbReference type="NCBIfam" id="NF008978">
    <property type="entry name" value="PRK12324.1-4"/>
    <property type="match status" value="1"/>
</dbReference>
<dbReference type="CDD" id="cd13963">
    <property type="entry name" value="PT_UbiA_2"/>
    <property type="match status" value="1"/>
</dbReference>
<feature type="transmembrane region" description="Helical" evidence="5">
    <location>
        <begin position="243"/>
        <end position="262"/>
    </location>
</feature>
<feature type="transmembrane region" description="Helical" evidence="5">
    <location>
        <begin position="268"/>
        <end position="286"/>
    </location>
</feature>
<dbReference type="RefSeq" id="WP_052438853.1">
    <property type="nucleotide sequence ID" value="NZ_BBPN01000018.1"/>
</dbReference>
<dbReference type="GO" id="GO:0016765">
    <property type="term" value="F:transferase activity, transferring alkyl or aryl (other than methyl) groups"/>
    <property type="evidence" value="ECO:0007669"/>
    <property type="project" value="InterPro"/>
</dbReference>
<dbReference type="OrthoDB" id="9803632at2"/>
<dbReference type="Proteomes" id="UP000183015">
    <property type="component" value="Unassembled WGS sequence"/>
</dbReference>
<feature type="transmembrane region" description="Helical" evidence="5">
    <location>
        <begin position="115"/>
        <end position="138"/>
    </location>
</feature>
<sequence length="328" mass="34892">MSAPQPIRPAQPPVPPLPLDVEAVRRGAWVRVPSALLRTARPRQWVKNLLVFAAPLTGSELTARQFEARGGSALGGAALAFVVFTLASCAVYFVNDTVDAERDRQHPRKCRRPIASGELSEGTAVMVAGLCLVAALTLSLTAPGYGLTVAVTAYLVTSFLYSLGLKHLAVLELTLVASGFVLRALGGAASSQVPPSGWFVLVCSLGALLVATAKRHTELAGLGGPAAAHRPSLQHYTAPGLRVAQRVIALAMVAAYLAWALMEPDPRERVWHVATVLPLVAALVRFDRLTSRGTTSHIEDLLIRDTVMIMLELCWLVLFAVGFAAPAM</sequence>
<protein>
    <submittedName>
        <fullName evidence="6">Decaprenyl-phosphate phosphoribosyltransferase</fullName>
    </submittedName>
</protein>
<evidence type="ECO:0000256" key="1">
    <source>
        <dbReference type="ARBA" id="ARBA00004141"/>
    </source>
</evidence>
<dbReference type="GO" id="GO:0016757">
    <property type="term" value="F:glycosyltransferase activity"/>
    <property type="evidence" value="ECO:0007669"/>
    <property type="project" value="UniProtKB-KW"/>
</dbReference>
<proteinExistence type="predicted"/>
<keyword evidence="2 5" id="KW-0812">Transmembrane</keyword>
<keyword evidence="6" id="KW-0328">Glycosyltransferase</keyword>
<dbReference type="EMBL" id="FOAZ01000010">
    <property type="protein sequence ID" value="SEL57329.1"/>
    <property type="molecule type" value="Genomic_DNA"/>
</dbReference>
<dbReference type="InterPro" id="IPR000537">
    <property type="entry name" value="UbiA_prenyltransferase"/>
</dbReference>
<reference evidence="7" key="1">
    <citation type="submission" date="2016-10" db="EMBL/GenBank/DDBJ databases">
        <authorList>
            <person name="Varghese N."/>
        </authorList>
    </citation>
    <scope>NUCLEOTIDE SEQUENCE [LARGE SCALE GENOMIC DNA]</scope>
    <source>
        <strain evidence="7">DSM 45096 / BCRC 16803 / CGMCC 4.1857 / CIP 109030 / JCM 12277 / KCTC 19219 / NBRC 100920 / 33214</strain>
    </source>
</reference>
<dbReference type="InterPro" id="IPR044878">
    <property type="entry name" value="UbiA_sf"/>
</dbReference>
<name>A0A1H7RB20_STRJI</name>
<keyword evidence="7" id="KW-1185">Reference proteome</keyword>
<feature type="transmembrane region" description="Helical" evidence="5">
    <location>
        <begin position="170"/>
        <end position="190"/>
    </location>
</feature>
<dbReference type="Pfam" id="PF01040">
    <property type="entry name" value="UbiA"/>
    <property type="match status" value="1"/>
</dbReference>
<comment type="subcellular location">
    <subcellularLocation>
        <location evidence="1">Membrane</location>
        <topology evidence="1">Multi-pass membrane protein</topology>
    </subcellularLocation>
</comment>
<feature type="transmembrane region" description="Helical" evidence="5">
    <location>
        <begin position="144"/>
        <end position="163"/>
    </location>
</feature>
<dbReference type="GO" id="GO:0009247">
    <property type="term" value="P:glycolipid biosynthetic process"/>
    <property type="evidence" value="ECO:0007669"/>
    <property type="project" value="TreeGrafter"/>
</dbReference>
<dbReference type="STRING" id="235985.SAMN05414137_11022"/>
<feature type="transmembrane region" description="Helical" evidence="5">
    <location>
        <begin position="73"/>
        <end position="94"/>
    </location>
</feature>
<keyword evidence="6" id="KW-0808">Transferase</keyword>
<gene>
    <name evidence="6" type="ORF">SAMN05414137_11022</name>
</gene>
<dbReference type="AlphaFoldDB" id="A0A1H7RB20"/>
<keyword evidence="4 5" id="KW-0472">Membrane</keyword>
<evidence type="ECO:0000313" key="7">
    <source>
        <dbReference type="Proteomes" id="UP000183015"/>
    </source>
</evidence>
<dbReference type="InterPro" id="IPR039653">
    <property type="entry name" value="Prenyltransferase"/>
</dbReference>
<evidence type="ECO:0000256" key="4">
    <source>
        <dbReference type="ARBA" id="ARBA00023136"/>
    </source>
</evidence>
<accession>A0A1H7RB20</accession>
<evidence type="ECO:0000313" key="6">
    <source>
        <dbReference type="EMBL" id="SEL57329.1"/>
    </source>
</evidence>
<keyword evidence="3 5" id="KW-1133">Transmembrane helix</keyword>
<evidence type="ECO:0000256" key="2">
    <source>
        <dbReference type="ARBA" id="ARBA00022692"/>
    </source>
</evidence>
<feature type="transmembrane region" description="Helical" evidence="5">
    <location>
        <begin position="307"/>
        <end position="325"/>
    </location>
</feature>
<dbReference type="eggNOG" id="COG0382">
    <property type="taxonomic scope" value="Bacteria"/>
</dbReference>
<organism evidence="6 7">
    <name type="scientific">Streptacidiphilus jiangxiensis</name>
    <dbReference type="NCBI Taxonomy" id="235985"/>
    <lineage>
        <taxon>Bacteria</taxon>
        <taxon>Bacillati</taxon>
        <taxon>Actinomycetota</taxon>
        <taxon>Actinomycetes</taxon>
        <taxon>Kitasatosporales</taxon>
        <taxon>Streptomycetaceae</taxon>
        <taxon>Streptacidiphilus</taxon>
    </lineage>
</organism>
<dbReference type="Gene3D" id="1.10.357.140">
    <property type="entry name" value="UbiA prenyltransferase"/>
    <property type="match status" value="1"/>
</dbReference>
<dbReference type="PANTHER" id="PTHR11048">
    <property type="entry name" value="PRENYLTRANSFERASES"/>
    <property type="match status" value="1"/>
</dbReference>
<evidence type="ECO:0000256" key="5">
    <source>
        <dbReference type="SAM" id="Phobius"/>
    </source>
</evidence>